<dbReference type="Pfam" id="PF13439">
    <property type="entry name" value="Glyco_transf_4"/>
    <property type="match status" value="1"/>
</dbReference>
<feature type="domain" description="Glycosyltransferase subfamily 4-like N-terminal" evidence="2">
    <location>
        <begin position="15"/>
        <end position="207"/>
    </location>
</feature>
<feature type="domain" description="Glycosyl transferase family 1" evidence="1">
    <location>
        <begin position="216"/>
        <end position="328"/>
    </location>
</feature>
<organism evidence="3">
    <name type="scientific">Klebsiella sp. 889</name>
    <dbReference type="NCBI Taxonomy" id="1497837"/>
    <lineage>
        <taxon>Bacteria</taxon>
        <taxon>Pseudomonadati</taxon>
        <taxon>Pseudomonadota</taxon>
        <taxon>Gammaproteobacteria</taxon>
        <taxon>Enterobacterales</taxon>
        <taxon>Enterobacteriaceae</taxon>
        <taxon>Klebsiella/Raoultella group</taxon>
        <taxon>Klebsiella</taxon>
    </lineage>
</organism>
<sequence length="382" mass="43784">MRILIFNSLYYPFKVGGAEVSVKLLAESLVRKGHKVRVISVTNKHERSESEICGVESISIPNCNIYWPFEERKKGVFEKIFFHIKDIFNFEIQKKIQKEIEIFKPDIAHTNNLFGLSCLTWLTCAKNNVKVVHTTRDYYLLHINAGLYRKDKNIHPLSLEVKILSAIKSLMSQKVDAFVGISEYMSELHKIHGFAKKGKHVYIYNTVEKTDYILEQRDNIVIGFLGRLTQEKGFDTFCEFAKRYKENDKKVNFIAAGPLDSLTVELKNKAVSANVELCGFMPLSEFLSRTDAVLLPTKWNEPFGRGIAELGLASKLVFTNLTGGTKEIGNLFNSIYPLEEFSLELISHYKNCAIDDSIVEKFSSEKICQEYEALYMRVLNDE</sequence>
<dbReference type="EMBL" id="AB924605">
    <property type="protein sequence ID" value="BAT24286.1"/>
    <property type="molecule type" value="Genomic_DNA"/>
</dbReference>
<accession>A0A0P0YT26</accession>
<evidence type="ECO:0000259" key="2">
    <source>
        <dbReference type="Pfam" id="PF13439"/>
    </source>
</evidence>
<dbReference type="AlphaFoldDB" id="A0A0P0YT26"/>
<gene>
    <name evidence="3" type="primary">wcuD</name>
</gene>
<evidence type="ECO:0000313" key="3">
    <source>
        <dbReference type="EMBL" id="BAT24286.1"/>
    </source>
</evidence>
<evidence type="ECO:0000259" key="1">
    <source>
        <dbReference type="Pfam" id="PF00534"/>
    </source>
</evidence>
<dbReference type="PANTHER" id="PTHR45947:SF13">
    <property type="entry name" value="TRANSFERASE"/>
    <property type="match status" value="1"/>
</dbReference>
<proteinExistence type="predicted"/>
<dbReference type="InterPro" id="IPR050194">
    <property type="entry name" value="Glycosyltransferase_grp1"/>
</dbReference>
<dbReference type="PANTHER" id="PTHR45947">
    <property type="entry name" value="SULFOQUINOVOSYL TRANSFERASE SQD2"/>
    <property type="match status" value="1"/>
</dbReference>
<dbReference type="SUPFAM" id="SSF53756">
    <property type="entry name" value="UDP-Glycosyltransferase/glycogen phosphorylase"/>
    <property type="match status" value="1"/>
</dbReference>
<dbReference type="Gene3D" id="3.40.50.2000">
    <property type="entry name" value="Glycogen Phosphorylase B"/>
    <property type="match status" value="2"/>
</dbReference>
<protein>
    <submittedName>
        <fullName evidence="3">Glycosyltransferase 4-like domain protein</fullName>
    </submittedName>
</protein>
<keyword evidence="3" id="KW-0808">Transferase</keyword>
<name>A0A0P0YT26_9ENTR</name>
<reference evidence="3" key="1">
    <citation type="submission" date="2014-04" db="EMBL/GenBank/DDBJ databases">
        <authorList>
            <person name="Harrison E."/>
        </authorList>
    </citation>
    <scope>NUCLEOTIDE SEQUENCE</scope>
    <source>
        <strain evidence="3">889</strain>
    </source>
</reference>
<dbReference type="InterPro" id="IPR001296">
    <property type="entry name" value="Glyco_trans_1"/>
</dbReference>
<dbReference type="InterPro" id="IPR028098">
    <property type="entry name" value="Glyco_trans_4-like_N"/>
</dbReference>
<reference evidence="3" key="2">
    <citation type="journal article" date="2015" name="Sci. Rep.">
        <title>Genetic analysis of capsular polysaccharide synthesis gene clusters in 79 capsular types of Klebsiella spp.</title>
        <authorList>
            <person name="Pan Y.J."/>
            <person name="Lin T.L."/>
            <person name="Chen C.T."/>
            <person name="Chen Y.Y."/>
            <person name="Hsieh P.F."/>
            <person name="Hsu C.R."/>
            <person name="Wu M.C."/>
            <person name="Wang J.T."/>
        </authorList>
    </citation>
    <scope>NUCLEOTIDE SEQUENCE</scope>
    <source>
        <strain evidence="3">889</strain>
    </source>
</reference>
<dbReference type="Pfam" id="PF00534">
    <property type="entry name" value="Glycos_transf_1"/>
    <property type="match status" value="1"/>
</dbReference>
<dbReference type="GO" id="GO:0016757">
    <property type="term" value="F:glycosyltransferase activity"/>
    <property type="evidence" value="ECO:0007669"/>
    <property type="project" value="InterPro"/>
</dbReference>